<dbReference type="EMBL" id="JBHSFH010000018">
    <property type="protein sequence ID" value="MFC4497734.1"/>
    <property type="molecule type" value="Genomic_DNA"/>
</dbReference>
<gene>
    <name evidence="9" type="ORF">ACFPA8_26750</name>
</gene>
<feature type="region of interest" description="Disordered" evidence="6">
    <location>
        <begin position="1"/>
        <end position="37"/>
    </location>
</feature>
<proteinExistence type="predicted"/>
<feature type="transmembrane region" description="Helical" evidence="7">
    <location>
        <begin position="719"/>
        <end position="745"/>
    </location>
</feature>
<dbReference type="PANTHER" id="PTHR33406:SF13">
    <property type="entry name" value="MEMBRANE PROTEIN YDFJ"/>
    <property type="match status" value="1"/>
</dbReference>
<comment type="subcellular location">
    <subcellularLocation>
        <location evidence="1">Cell membrane</location>
        <topology evidence="1">Multi-pass membrane protein</topology>
    </subcellularLocation>
</comment>
<feature type="transmembrane region" description="Helical" evidence="7">
    <location>
        <begin position="644"/>
        <end position="665"/>
    </location>
</feature>
<accession>A0ABV9ADE4</accession>
<feature type="transmembrane region" description="Helical" evidence="7">
    <location>
        <begin position="603"/>
        <end position="624"/>
    </location>
</feature>
<feature type="compositionally biased region" description="Basic and acidic residues" evidence="6">
    <location>
        <begin position="25"/>
        <end position="37"/>
    </location>
</feature>
<keyword evidence="5 7" id="KW-0472">Membrane</keyword>
<evidence type="ECO:0000256" key="3">
    <source>
        <dbReference type="ARBA" id="ARBA00022692"/>
    </source>
</evidence>
<feature type="transmembrane region" description="Helical" evidence="7">
    <location>
        <begin position="56"/>
        <end position="76"/>
    </location>
</feature>
<dbReference type="PANTHER" id="PTHR33406">
    <property type="entry name" value="MEMBRANE PROTEIN MJ1562-RELATED"/>
    <property type="match status" value="1"/>
</dbReference>
<keyword evidence="2" id="KW-1003">Cell membrane</keyword>
<feature type="transmembrane region" description="Helical" evidence="7">
    <location>
        <begin position="577"/>
        <end position="596"/>
    </location>
</feature>
<feature type="transmembrane region" description="Helical" evidence="7">
    <location>
        <begin position="686"/>
        <end position="713"/>
    </location>
</feature>
<dbReference type="Gene3D" id="1.20.1640.10">
    <property type="entry name" value="Multidrug efflux transporter AcrB transmembrane domain"/>
    <property type="match status" value="2"/>
</dbReference>
<reference evidence="10" key="1">
    <citation type="journal article" date="2019" name="Int. J. Syst. Evol. Microbiol.">
        <title>The Global Catalogue of Microorganisms (GCM) 10K type strain sequencing project: providing services to taxonomists for standard genome sequencing and annotation.</title>
        <authorList>
            <consortium name="The Broad Institute Genomics Platform"/>
            <consortium name="The Broad Institute Genome Sequencing Center for Infectious Disease"/>
            <person name="Wu L."/>
            <person name="Ma J."/>
        </authorList>
    </citation>
    <scope>NUCLEOTIDE SEQUENCE [LARGE SCALE GENOMIC DNA]</scope>
    <source>
        <strain evidence="10">CGMCC 4.7357</strain>
    </source>
</reference>
<feature type="transmembrane region" description="Helical" evidence="7">
    <location>
        <begin position="352"/>
        <end position="376"/>
    </location>
</feature>
<dbReference type="InterPro" id="IPR004869">
    <property type="entry name" value="MMPL_dom"/>
</dbReference>
<name>A0ABV9ADE4_9ACTN</name>
<sequence>MLHKSRTPRQPATGTDADAQSPKTGESRETAEDLPERMARGAVVERIAAWSIRHRLSAIGGWLALVVVAVLAASLVSGPGADTVDPGESGDVKKAVNAQKHYEPVLENVLVQPRTDSGRNFEDDPALVKATRDLAAELQRTPGVVTGLRTPLNPRGEKQISDDGRSGLVSFFVAGPNEKMDAHFDTAEKAVEAVADRNPGVRVAQAGDVSLSHAVDDAVKKDFAGAERTSLPITLLILLVVFGALVAASIPLLLAATTVAATFGLIGVLGQWVAVNSAVSSMILLIGVAVSVDYSLFYLRREREERAAGRSVDASLRIASRTSGHVVAVSGVTVILCVGGLLFTGIDVFRGLTLGTALVVGLAMVASVTVLPALLATLGHRVDKGRLPWLGKRRTQVLESRGWLKLATAVVKRPLLWGGGAVLALVVLALPMADMRLQDAAVVNSLPRSAPTVDAAIRMQEAFPGAPAPARVAVWGVGGGRSDTAEVRAAVDELRGEVAGEESLLAGPVSTVQIDDVLMVRVPLAGSGTDETSGKALEKLREDVLPKTLGEVEGVDFAVGGRTAFAYDFADQVTDRTLIVIGFVLVLAFGLLLVVFRSLAVPVVSIVLNLLSMGAAYGVLTWVFQGGNLSSLLGFTPYGGVASWLPLFMFVVLFGLSMDYHIFILSRIRERWLAGAEPREAVVSGISASAGVVSSAAFIMTAVFTVFITLSAIENKMMGVGMAVAILIDATIVRGVLLPAAVALLGKRAWELPGRLNRLPGKGEERRSAPAAPADAASGGAPDSPAPASGVSRTKETVHQR</sequence>
<keyword evidence="4 7" id="KW-1133">Transmembrane helix</keyword>
<dbReference type="PROSITE" id="PS50156">
    <property type="entry name" value="SSD"/>
    <property type="match status" value="1"/>
</dbReference>
<protein>
    <submittedName>
        <fullName evidence="9">MMPL family transporter</fullName>
    </submittedName>
</protein>
<dbReference type="RefSeq" id="WP_386452664.1">
    <property type="nucleotide sequence ID" value="NZ_JBHSFH010000018.1"/>
</dbReference>
<evidence type="ECO:0000256" key="1">
    <source>
        <dbReference type="ARBA" id="ARBA00004651"/>
    </source>
</evidence>
<dbReference type="InterPro" id="IPR050545">
    <property type="entry name" value="Mycobact_MmpL"/>
</dbReference>
<feature type="domain" description="SSD" evidence="8">
    <location>
        <begin position="252"/>
        <end position="377"/>
    </location>
</feature>
<evidence type="ECO:0000256" key="6">
    <source>
        <dbReference type="SAM" id="MobiDB-lite"/>
    </source>
</evidence>
<evidence type="ECO:0000313" key="10">
    <source>
        <dbReference type="Proteomes" id="UP001595997"/>
    </source>
</evidence>
<evidence type="ECO:0000313" key="9">
    <source>
        <dbReference type="EMBL" id="MFC4497734.1"/>
    </source>
</evidence>
<feature type="region of interest" description="Disordered" evidence="6">
    <location>
        <begin position="756"/>
        <end position="801"/>
    </location>
</feature>
<feature type="transmembrane region" description="Helical" evidence="7">
    <location>
        <begin position="252"/>
        <end position="273"/>
    </location>
</feature>
<keyword evidence="10" id="KW-1185">Reference proteome</keyword>
<feature type="transmembrane region" description="Helical" evidence="7">
    <location>
        <begin position="229"/>
        <end position="247"/>
    </location>
</feature>
<dbReference type="InterPro" id="IPR000731">
    <property type="entry name" value="SSD"/>
</dbReference>
<dbReference type="Proteomes" id="UP001595997">
    <property type="component" value="Unassembled WGS sequence"/>
</dbReference>
<evidence type="ECO:0000256" key="4">
    <source>
        <dbReference type="ARBA" id="ARBA00022989"/>
    </source>
</evidence>
<feature type="transmembrane region" description="Helical" evidence="7">
    <location>
        <begin position="415"/>
        <end position="433"/>
    </location>
</feature>
<dbReference type="SUPFAM" id="SSF82866">
    <property type="entry name" value="Multidrug efflux transporter AcrB transmembrane domain"/>
    <property type="match status" value="2"/>
</dbReference>
<feature type="transmembrane region" description="Helical" evidence="7">
    <location>
        <begin position="279"/>
        <end position="299"/>
    </location>
</feature>
<evidence type="ECO:0000259" key="8">
    <source>
        <dbReference type="PROSITE" id="PS50156"/>
    </source>
</evidence>
<evidence type="ECO:0000256" key="5">
    <source>
        <dbReference type="ARBA" id="ARBA00023136"/>
    </source>
</evidence>
<comment type="caution">
    <text evidence="9">The sequence shown here is derived from an EMBL/GenBank/DDBJ whole genome shotgun (WGS) entry which is preliminary data.</text>
</comment>
<keyword evidence="3 7" id="KW-0812">Transmembrane</keyword>
<feature type="compositionally biased region" description="Low complexity" evidence="6">
    <location>
        <begin position="769"/>
        <end position="790"/>
    </location>
</feature>
<evidence type="ECO:0000256" key="2">
    <source>
        <dbReference type="ARBA" id="ARBA00022475"/>
    </source>
</evidence>
<dbReference type="Pfam" id="PF03176">
    <property type="entry name" value="MMPL"/>
    <property type="match status" value="2"/>
</dbReference>
<feature type="transmembrane region" description="Helical" evidence="7">
    <location>
        <begin position="326"/>
        <end position="346"/>
    </location>
</feature>
<organism evidence="9 10">
    <name type="scientific">Streptomyces ovatisporus</name>
    <dbReference type="NCBI Taxonomy" id="1128682"/>
    <lineage>
        <taxon>Bacteria</taxon>
        <taxon>Bacillati</taxon>
        <taxon>Actinomycetota</taxon>
        <taxon>Actinomycetes</taxon>
        <taxon>Kitasatosporales</taxon>
        <taxon>Streptomycetaceae</taxon>
        <taxon>Streptomyces</taxon>
    </lineage>
</organism>
<evidence type="ECO:0000256" key="7">
    <source>
        <dbReference type="SAM" id="Phobius"/>
    </source>
</evidence>